<gene>
    <name evidence="2" type="ORF">UFOPK4358_00306</name>
</gene>
<protein>
    <submittedName>
        <fullName evidence="2">Unannotated protein</fullName>
    </submittedName>
</protein>
<dbReference type="Gene3D" id="3.40.630.30">
    <property type="match status" value="1"/>
</dbReference>
<dbReference type="PROSITE" id="PS51186">
    <property type="entry name" value="GNAT"/>
    <property type="match status" value="1"/>
</dbReference>
<dbReference type="InterPro" id="IPR000182">
    <property type="entry name" value="GNAT_dom"/>
</dbReference>
<reference evidence="2" key="1">
    <citation type="submission" date="2020-05" db="EMBL/GenBank/DDBJ databases">
        <authorList>
            <person name="Chiriac C."/>
            <person name="Salcher M."/>
            <person name="Ghai R."/>
            <person name="Kavagutti S V."/>
        </authorList>
    </citation>
    <scope>NUCLEOTIDE SEQUENCE</scope>
</reference>
<name>A0A6J7U3A2_9ZZZZ</name>
<dbReference type="GO" id="GO:0016747">
    <property type="term" value="F:acyltransferase activity, transferring groups other than amino-acyl groups"/>
    <property type="evidence" value="ECO:0007669"/>
    <property type="project" value="InterPro"/>
</dbReference>
<dbReference type="PANTHER" id="PTHR43792">
    <property type="entry name" value="GNAT FAMILY, PUTATIVE (AFU_ORTHOLOGUE AFUA_3G00765)-RELATED-RELATED"/>
    <property type="match status" value="1"/>
</dbReference>
<sequence length="185" mass="21568">MSIQKIITTERLILRPMVLSDVNDLYEYQSDPETVKYIPWPARTNEQVKEAVEKVLKDIKFDNAGDYLNYVWEVKETGKVIGQGNLNYISKEHKRAEVGWVINSKMQGQGYATEATRALINSAFVDHDFHRVIAYIDIRNAESIKLAQRLNLRLEATYQKDEWFKGEWTSAHLFAVLKDEWKSQI</sequence>
<evidence type="ECO:0000259" key="1">
    <source>
        <dbReference type="PROSITE" id="PS51186"/>
    </source>
</evidence>
<dbReference type="AlphaFoldDB" id="A0A6J7U3A2"/>
<dbReference type="EMBL" id="CAFBQQ010000024">
    <property type="protein sequence ID" value="CAB5060954.1"/>
    <property type="molecule type" value="Genomic_DNA"/>
</dbReference>
<evidence type="ECO:0000313" key="2">
    <source>
        <dbReference type="EMBL" id="CAB5060954.1"/>
    </source>
</evidence>
<accession>A0A6J7U3A2</accession>
<organism evidence="2">
    <name type="scientific">freshwater metagenome</name>
    <dbReference type="NCBI Taxonomy" id="449393"/>
    <lineage>
        <taxon>unclassified sequences</taxon>
        <taxon>metagenomes</taxon>
        <taxon>ecological metagenomes</taxon>
    </lineage>
</organism>
<feature type="domain" description="N-acetyltransferase" evidence="1">
    <location>
        <begin position="12"/>
        <end position="180"/>
    </location>
</feature>
<dbReference type="InterPro" id="IPR051531">
    <property type="entry name" value="N-acetyltransferase"/>
</dbReference>
<dbReference type="InterPro" id="IPR016181">
    <property type="entry name" value="Acyl_CoA_acyltransferase"/>
</dbReference>
<dbReference type="Pfam" id="PF13302">
    <property type="entry name" value="Acetyltransf_3"/>
    <property type="match status" value="1"/>
</dbReference>
<dbReference type="SUPFAM" id="SSF55729">
    <property type="entry name" value="Acyl-CoA N-acyltransferases (Nat)"/>
    <property type="match status" value="1"/>
</dbReference>
<proteinExistence type="predicted"/>
<dbReference type="PANTHER" id="PTHR43792:SF1">
    <property type="entry name" value="N-ACETYLTRANSFERASE DOMAIN-CONTAINING PROTEIN"/>
    <property type="match status" value="1"/>
</dbReference>